<proteinExistence type="predicted"/>
<name>A0A3P8BE50_HELPZ</name>
<feature type="domain" description="C2H2-type" evidence="2">
    <location>
        <begin position="214"/>
        <end position="238"/>
    </location>
</feature>
<evidence type="ECO:0000313" key="3">
    <source>
        <dbReference type="EMBL" id="VDO70172.1"/>
    </source>
</evidence>
<dbReference type="SMART" id="SM00355">
    <property type="entry name" value="ZnF_C2H2"/>
    <property type="match status" value="2"/>
</dbReference>
<accession>A0A3P8BE50</accession>
<organism evidence="3">
    <name type="scientific">Heligmosomoides polygyrus</name>
    <name type="common">Parasitic roundworm</name>
    <dbReference type="NCBI Taxonomy" id="6339"/>
    <lineage>
        <taxon>Eukaryota</taxon>
        <taxon>Metazoa</taxon>
        <taxon>Ecdysozoa</taxon>
        <taxon>Nematoda</taxon>
        <taxon>Chromadorea</taxon>
        <taxon>Rhabditida</taxon>
        <taxon>Rhabditina</taxon>
        <taxon>Rhabditomorpha</taxon>
        <taxon>Strongyloidea</taxon>
        <taxon>Heligmosomidae</taxon>
        <taxon>Heligmosomoides</taxon>
    </lineage>
</organism>
<evidence type="ECO:0000313" key="4">
    <source>
        <dbReference type="Proteomes" id="UP000050761"/>
    </source>
</evidence>
<dbReference type="WBParaSite" id="HPBE_0000690701-mRNA-1">
    <property type="protein sequence ID" value="HPBE_0000690701-mRNA-1"/>
    <property type="gene ID" value="HPBE_0000690701"/>
</dbReference>
<dbReference type="OrthoDB" id="5870901at2759"/>
<evidence type="ECO:0000256" key="1">
    <source>
        <dbReference type="SAM" id="MobiDB-lite"/>
    </source>
</evidence>
<dbReference type="AlphaFoldDB" id="A0A3P8BE50"/>
<dbReference type="InterPro" id="IPR013087">
    <property type="entry name" value="Znf_C2H2_type"/>
</dbReference>
<feature type="domain" description="C2H2-type" evidence="2">
    <location>
        <begin position="249"/>
        <end position="272"/>
    </location>
</feature>
<dbReference type="Proteomes" id="UP000050761">
    <property type="component" value="Unassembled WGS sequence"/>
</dbReference>
<keyword evidence="4" id="KW-1185">Reference proteome</keyword>
<feature type="region of interest" description="Disordered" evidence="1">
    <location>
        <begin position="188"/>
        <end position="209"/>
    </location>
</feature>
<sequence>MALQALFHNRRQEELRDFKMKDVFDKLNMNAADFQEWLGWDCSQLVTMTVAALVTAAVADAVAAMRDASVRRRFEKEIELTLAWEAEKVIVERFAGNWSAGLYNEHSTSSFDFESLPMFFENSVVGKDFDSIWAKSIDRDVSGSAASLEHQLTSSPASLNQEMRFIDGSEMAASNLQETVIDDVVGNGEAVGAGSNESSSPTSREHDVSKENRLVCATCGFMANNRKALYRHGLRTQHVLREPNSSGYLACSQCSFRTNKMFNYNRHLKRFHAQQDR</sequence>
<evidence type="ECO:0000313" key="5">
    <source>
        <dbReference type="WBParaSite" id="HPBE_0000690701-mRNA-1"/>
    </source>
</evidence>
<reference evidence="5" key="2">
    <citation type="submission" date="2019-09" db="UniProtKB">
        <authorList>
            <consortium name="WormBaseParasite"/>
        </authorList>
    </citation>
    <scope>IDENTIFICATION</scope>
</reference>
<protein>
    <submittedName>
        <fullName evidence="5">C2H2-type domain-containing protein</fullName>
    </submittedName>
</protein>
<dbReference type="Gene3D" id="3.30.160.60">
    <property type="entry name" value="Classic Zinc Finger"/>
    <property type="match status" value="1"/>
</dbReference>
<gene>
    <name evidence="3" type="ORF">HPBE_LOCUS6908</name>
</gene>
<evidence type="ECO:0000259" key="2">
    <source>
        <dbReference type="SMART" id="SM00355"/>
    </source>
</evidence>
<dbReference type="EMBL" id="UZAH01025766">
    <property type="protein sequence ID" value="VDO70172.1"/>
    <property type="molecule type" value="Genomic_DNA"/>
</dbReference>
<reference evidence="3 4" key="1">
    <citation type="submission" date="2018-11" db="EMBL/GenBank/DDBJ databases">
        <authorList>
            <consortium name="Pathogen Informatics"/>
        </authorList>
    </citation>
    <scope>NUCLEOTIDE SEQUENCE [LARGE SCALE GENOMIC DNA]</scope>
</reference>